<evidence type="ECO:0000313" key="2">
    <source>
        <dbReference type="EMBL" id="MFD0958714.1"/>
    </source>
</evidence>
<gene>
    <name evidence="2" type="ORF">ACFQ2I_04860</name>
</gene>
<organism evidence="2 3">
    <name type="scientific">Paenibacillus chungangensis</name>
    <dbReference type="NCBI Taxonomy" id="696535"/>
    <lineage>
        <taxon>Bacteria</taxon>
        <taxon>Bacillati</taxon>
        <taxon>Bacillota</taxon>
        <taxon>Bacilli</taxon>
        <taxon>Bacillales</taxon>
        <taxon>Paenibacillaceae</taxon>
        <taxon>Paenibacillus</taxon>
    </lineage>
</organism>
<keyword evidence="1" id="KW-1133">Transmembrane helix</keyword>
<accession>A0ABW3HMR1</accession>
<keyword evidence="1" id="KW-0472">Membrane</keyword>
<feature type="transmembrane region" description="Helical" evidence="1">
    <location>
        <begin position="20"/>
        <end position="47"/>
    </location>
</feature>
<proteinExistence type="predicted"/>
<sequence length="76" mass="9226">MWREWWSVYWKRIIGAAAGLMFGIIYLISGFWDMLFVALLIGAGYWFGKLKEMSNGPLVPWKKLWYELMERFRPFR</sequence>
<dbReference type="Pfam" id="PF10031">
    <property type="entry name" value="DUF2273"/>
    <property type="match status" value="1"/>
</dbReference>
<dbReference type="EMBL" id="JBHTJZ010000005">
    <property type="protein sequence ID" value="MFD0958714.1"/>
    <property type="molecule type" value="Genomic_DNA"/>
</dbReference>
<reference evidence="3" key="1">
    <citation type="journal article" date="2019" name="Int. J. Syst. Evol. Microbiol.">
        <title>The Global Catalogue of Microorganisms (GCM) 10K type strain sequencing project: providing services to taxonomists for standard genome sequencing and annotation.</title>
        <authorList>
            <consortium name="The Broad Institute Genomics Platform"/>
            <consortium name="The Broad Institute Genome Sequencing Center for Infectious Disease"/>
            <person name="Wu L."/>
            <person name="Ma J."/>
        </authorList>
    </citation>
    <scope>NUCLEOTIDE SEQUENCE [LARGE SCALE GENOMIC DNA]</scope>
    <source>
        <strain evidence="3">CCUG 59129</strain>
    </source>
</reference>
<evidence type="ECO:0000256" key="1">
    <source>
        <dbReference type="SAM" id="Phobius"/>
    </source>
</evidence>
<dbReference type="Proteomes" id="UP001596989">
    <property type="component" value="Unassembled WGS sequence"/>
</dbReference>
<keyword evidence="1" id="KW-0812">Transmembrane</keyword>
<comment type="caution">
    <text evidence="2">The sequence shown here is derived from an EMBL/GenBank/DDBJ whole genome shotgun (WGS) entry which is preliminary data.</text>
</comment>
<name>A0ABW3HMR1_9BACL</name>
<dbReference type="InterPro" id="IPR018730">
    <property type="entry name" value="DUF2273"/>
</dbReference>
<dbReference type="RefSeq" id="WP_377562524.1">
    <property type="nucleotide sequence ID" value="NZ_JBHTJZ010000005.1"/>
</dbReference>
<keyword evidence="3" id="KW-1185">Reference proteome</keyword>
<evidence type="ECO:0000313" key="3">
    <source>
        <dbReference type="Proteomes" id="UP001596989"/>
    </source>
</evidence>
<protein>
    <submittedName>
        <fullName evidence="2">DUF2273 domain-containing protein</fullName>
    </submittedName>
</protein>